<feature type="domain" description="DNA2/NAM7 helicase helicase" evidence="6">
    <location>
        <begin position="734"/>
        <end position="799"/>
    </location>
</feature>
<evidence type="ECO:0000256" key="1">
    <source>
        <dbReference type="ARBA" id="ARBA00007913"/>
    </source>
</evidence>
<reference evidence="9 10" key="1">
    <citation type="submission" date="2019-04" db="EMBL/GenBank/DDBJ databases">
        <title>Genome of a novel bacterium Candidatus Jettenia ecosi reconstructed from metagenome of an anammox bioreactor.</title>
        <authorList>
            <person name="Mardanov A.V."/>
            <person name="Beletsky A.V."/>
            <person name="Ravin N.V."/>
            <person name="Botchkova E.A."/>
            <person name="Litti Y.V."/>
            <person name="Nozhevnikova A.N."/>
        </authorList>
    </citation>
    <scope>NUCLEOTIDE SEQUENCE [LARGE SCALE GENOMIC DNA]</scope>
    <source>
        <strain evidence="9">J2</strain>
    </source>
</reference>
<evidence type="ECO:0000256" key="4">
    <source>
        <dbReference type="ARBA" id="ARBA00022806"/>
    </source>
</evidence>
<evidence type="ECO:0000313" key="9">
    <source>
        <dbReference type="EMBL" id="TLD41000.1"/>
    </source>
</evidence>
<dbReference type="GO" id="GO:0005524">
    <property type="term" value="F:ATP binding"/>
    <property type="evidence" value="ECO:0007669"/>
    <property type="project" value="UniProtKB-KW"/>
</dbReference>
<dbReference type="Gene3D" id="3.40.960.10">
    <property type="entry name" value="VSR Endonuclease"/>
    <property type="match status" value="1"/>
</dbReference>
<dbReference type="Gene3D" id="3.40.50.300">
    <property type="entry name" value="P-loop containing nucleotide triphosphate hydrolases"/>
    <property type="match status" value="3"/>
</dbReference>
<evidence type="ECO:0000313" key="10">
    <source>
        <dbReference type="Proteomes" id="UP000319783"/>
    </source>
</evidence>
<feature type="domain" description="DNA2/NAM7 helicase helicase" evidence="6">
    <location>
        <begin position="392"/>
        <end position="468"/>
    </location>
</feature>
<dbReference type="PANTHER" id="PTHR43788:SF8">
    <property type="entry name" value="DNA-BINDING PROTEIN SMUBP-2"/>
    <property type="match status" value="1"/>
</dbReference>
<comment type="caution">
    <text evidence="9">The sequence shown here is derived from an EMBL/GenBank/DDBJ whole genome shotgun (WGS) entry which is preliminary data.</text>
</comment>
<dbReference type="InterPro" id="IPR011335">
    <property type="entry name" value="Restrct_endonuc-II-like"/>
</dbReference>
<dbReference type="GO" id="GO:0016787">
    <property type="term" value="F:hydrolase activity"/>
    <property type="evidence" value="ECO:0007669"/>
    <property type="project" value="UniProtKB-KW"/>
</dbReference>
<dbReference type="InterPro" id="IPR047187">
    <property type="entry name" value="SF1_C_Upf1"/>
</dbReference>
<keyword evidence="5" id="KW-0067">ATP-binding</keyword>
<keyword evidence="3" id="KW-0378">Hydrolase</keyword>
<name>A0A533QKB2_9BACT</name>
<dbReference type="Pfam" id="PF18741">
    <property type="entry name" value="MTES_1575"/>
    <property type="match status" value="1"/>
</dbReference>
<dbReference type="InterPro" id="IPR027417">
    <property type="entry name" value="P-loop_NTPase"/>
</dbReference>
<dbReference type="AlphaFoldDB" id="A0A533QKB2"/>
<evidence type="ECO:0000256" key="3">
    <source>
        <dbReference type="ARBA" id="ARBA00022801"/>
    </source>
</evidence>
<dbReference type="SUPFAM" id="SSF52540">
    <property type="entry name" value="P-loop containing nucleoside triphosphate hydrolases"/>
    <property type="match status" value="1"/>
</dbReference>
<evidence type="ECO:0000256" key="2">
    <source>
        <dbReference type="ARBA" id="ARBA00022741"/>
    </source>
</evidence>
<gene>
    <name evidence="9" type="ORF">JETT_2728</name>
</gene>
<evidence type="ECO:0000259" key="7">
    <source>
        <dbReference type="Pfam" id="PF13087"/>
    </source>
</evidence>
<dbReference type="Pfam" id="PF13087">
    <property type="entry name" value="AAA_12"/>
    <property type="match status" value="1"/>
</dbReference>
<sequence>MIKREVFLDLLKDTTTGFTSSELRVRLNVKDLRLAEYEVLKELRALQSEGMVRLERGRWITTLNTTAPSTQSSFSEITPPWSPSKSRILNNVAISAENKTIVQKPAEFSGPWGTFRKLLGYYADCIKNDEGCEASCYLDDCGKRFIVLDKAGYWYPQVGKMWRMHIPLGQNIQGFARNLSLLGESGVVLLGYPLQIWAKTDSEGIESVFMKPIFTYQLTVTHETNGFQIFCEDPWPEVNLDWLSYAIKQAEHQRAFLAACGLMDRGQADESFGDGSRFADAPDLKTLASGVTKFFSEKLREPLLPESISSYFPKKLASGIYNKAVLMIGNRTRYTKTLLKELGQIASCSDEQLDQTALRFIFKNRDQSPDSFQEPGISQENIHECAVLETDQLNGEQRQCIASLLFENLTVVTGPPGTGKSQVVVVSMANARLRDQNVIFSSRNHKAIDAVVDRLVLDNGQLLVARANAKKDPSLNFGFEEAIKQLLSMEYDEGVKERWQKVQSRVMHLLQKRGEYGIQVDKIQQLRDRLGNIGQHMENISEGWSFHMIEELNKAFDTFPVRAIERLERSVGHLRVKKMISLFDRFEGRFKSIFLSGVTNRVRSFMKNSCPTWPEIPQHNDYDGLCELSKILLQCIAASRYCALRKEAELIEEELRNMPPIDKLTEKIKSISEELEKIVQDMLRLDIARRTGLPRDADRESLASLRSALRGLDQPVSDVEDRKAVQDALVNYTPFILRYFPLWAVTNLSVGSKFPLLSGLFDLAIIDEASQCDIPSAIPILFRARRVGVVGDPQQLSHVTKIKGSRDALLRKRHGITQMNNEQRFSYPDTSLYDLFAQTNGINPVMLKETYRSTSEIAEYSNQNFYGGQLRVLTATDRLNIPRNVRPGIHWTEVVSEIKSAGPHGCIAPEEVICVVNIVKRLLLENQFEGTVGVVTPFVQQKIRLYDNLCLEIPLEHRMRTQLLVDTAHGFQGDERDVMIMSLCVGPDMPPGSRGFIRQTANLMNVAVSRARAVLHVVGNKSWVLQSGIPHLERLVVTWRDTVPKGSGIQSRWHPHESPWEKVLYNALKDKELEPEPQYHVMGRRLDMALIRDEKKKIDIEVDGDSHHRNPDGTRKRDDVWRDIQLQGAGWRVMRFWVYQIRENLDDCVHKIFKVWSE</sequence>
<dbReference type="InterPro" id="IPR041679">
    <property type="entry name" value="DNA2/NAM7-like_C"/>
</dbReference>
<dbReference type="GO" id="GO:0043139">
    <property type="term" value="F:5'-3' DNA helicase activity"/>
    <property type="evidence" value="ECO:0007669"/>
    <property type="project" value="TreeGrafter"/>
</dbReference>
<feature type="domain" description="Restriction endonuclease type II-like" evidence="8">
    <location>
        <begin position="1061"/>
        <end position="1153"/>
    </location>
</feature>
<keyword evidence="2" id="KW-0547">Nucleotide-binding</keyword>
<dbReference type="Proteomes" id="UP000319783">
    <property type="component" value="Unassembled WGS sequence"/>
</dbReference>
<evidence type="ECO:0000259" key="6">
    <source>
        <dbReference type="Pfam" id="PF13086"/>
    </source>
</evidence>
<dbReference type="CDD" id="cd18808">
    <property type="entry name" value="SF1_C_Upf1"/>
    <property type="match status" value="1"/>
</dbReference>
<dbReference type="SUPFAM" id="SSF52980">
    <property type="entry name" value="Restriction endonuclease-like"/>
    <property type="match status" value="1"/>
</dbReference>
<accession>A0A533QKB2</accession>
<organism evidence="9 10">
    <name type="scientific">Candidatus Jettenia ecosi</name>
    <dbReference type="NCBI Taxonomy" id="2494326"/>
    <lineage>
        <taxon>Bacteria</taxon>
        <taxon>Pseudomonadati</taxon>
        <taxon>Planctomycetota</taxon>
        <taxon>Candidatus Brocadiia</taxon>
        <taxon>Candidatus Brocadiales</taxon>
        <taxon>Candidatus Brocadiaceae</taxon>
        <taxon>Candidatus Jettenia</taxon>
    </lineage>
</organism>
<dbReference type="InterPro" id="IPR049468">
    <property type="entry name" value="Restrct_endonuc-II-like_dom"/>
</dbReference>
<dbReference type="InterPro" id="IPR041677">
    <property type="entry name" value="DNA2/NAM7_AAA_11"/>
</dbReference>
<protein>
    <submittedName>
        <fullName evidence="9">DNA helicase</fullName>
    </submittedName>
</protein>
<dbReference type="Pfam" id="PF13086">
    <property type="entry name" value="AAA_11"/>
    <property type="match status" value="2"/>
</dbReference>
<keyword evidence="4 9" id="KW-0347">Helicase</keyword>
<proteinExistence type="inferred from homology"/>
<evidence type="ECO:0000256" key="5">
    <source>
        <dbReference type="ARBA" id="ARBA00022840"/>
    </source>
</evidence>
<feature type="domain" description="DNA2/NAM7 helicase-like C-terminal" evidence="7">
    <location>
        <begin position="829"/>
        <end position="1021"/>
    </location>
</feature>
<dbReference type="PANTHER" id="PTHR43788">
    <property type="entry name" value="DNA2/NAM7 HELICASE FAMILY MEMBER"/>
    <property type="match status" value="1"/>
</dbReference>
<comment type="similarity">
    <text evidence="1">Belongs to the DNA2/NAM7 helicase family.</text>
</comment>
<evidence type="ECO:0000259" key="8">
    <source>
        <dbReference type="Pfam" id="PF18741"/>
    </source>
</evidence>
<dbReference type="InterPro" id="IPR050534">
    <property type="entry name" value="Coronavir_polyprotein_1ab"/>
</dbReference>
<dbReference type="EMBL" id="SULG01000067">
    <property type="protein sequence ID" value="TLD41000.1"/>
    <property type="molecule type" value="Genomic_DNA"/>
</dbReference>